<evidence type="ECO:0000256" key="6">
    <source>
        <dbReference type="SAM" id="SignalP"/>
    </source>
</evidence>
<dbReference type="GO" id="GO:0008932">
    <property type="term" value="F:lytic endotransglycosylase activity"/>
    <property type="evidence" value="ECO:0007669"/>
    <property type="project" value="UniProtKB-UniRule"/>
</dbReference>
<evidence type="ECO:0000256" key="4">
    <source>
        <dbReference type="HAMAP-Rule" id="MF_02071"/>
    </source>
</evidence>
<dbReference type="PANTHER" id="PTHR34183:SF1">
    <property type="entry name" value="ENDOLYTIC PEPTIDOGLYCAN TRANSGLYCOSYLASE RLPA"/>
    <property type="match status" value="1"/>
</dbReference>
<comment type="function">
    <text evidence="4">Lytic transglycosylase with a strong preference for naked glycan strands that lack stem peptides.</text>
</comment>
<dbReference type="SUPFAM" id="SSF50685">
    <property type="entry name" value="Barwin-like endoglucanases"/>
    <property type="match status" value="1"/>
</dbReference>
<dbReference type="GO" id="GO:0071555">
    <property type="term" value="P:cell wall organization"/>
    <property type="evidence" value="ECO:0007669"/>
    <property type="project" value="UniProtKB-KW"/>
</dbReference>
<evidence type="ECO:0000256" key="1">
    <source>
        <dbReference type="ARBA" id="ARBA00022729"/>
    </source>
</evidence>
<dbReference type="InterPro" id="IPR036908">
    <property type="entry name" value="RlpA-like_sf"/>
</dbReference>
<comment type="subcellular location">
    <subcellularLocation>
        <location evidence="4">Cell membrane</location>
        <topology evidence="4">Lipid-anchor</topology>
    </subcellularLocation>
</comment>
<dbReference type="GO" id="GO:0009279">
    <property type="term" value="C:cell outer membrane"/>
    <property type="evidence" value="ECO:0007669"/>
    <property type="project" value="TreeGrafter"/>
</dbReference>
<keyword evidence="2 4" id="KW-0456">Lyase</keyword>
<name>A0A7X0F3H0_9HYPH</name>
<keyword evidence="9" id="KW-1185">Reference proteome</keyword>
<comment type="caution">
    <text evidence="8">The sequence shown here is derived from an EMBL/GenBank/DDBJ whole genome shotgun (WGS) entry which is preliminary data.</text>
</comment>
<dbReference type="InterPro" id="IPR012997">
    <property type="entry name" value="RplA"/>
</dbReference>
<dbReference type="CDD" id="cd22268">
    <property type="entry name" value="DPBB_RlpA-like"/>
    <property type="match status" value="1"/>
</dbReference>
<dbReference type="Pfam" id="PF03330">
    <property type="entry name" value="DPBB_1"/>
    <property type="match status" value="1"/>
</dbReference>
<comment type="similarity">
    <text evidence="4 5">Belongs to the RlpA family.</text>
</comment>
<keyword evidence="4 8" id="KW-0449">Lipoprotein</keyword>
<reference evidence="8 9" key="1">
    <citation type="submission" date="2020-08" db="EMBL/GenBank/DDBJ databases">
        <title>Genomic Encyclopedia of Type Strains, Phase IV (KMG-IV): sequencing the most valuable type-strain genomes for metagenomic binning, comparative biology and taxonomic classification.</title>
        <authorList>
            <person name="Goeker M."/>
        </authorList>
    </citation>
    <scope>NUCLEOTIDE SEQUENCE [LARGE SCALE GENOMIC DNA]</scope>
    <source>
        <strain evidence="8 9">DSM 7051</strain>
    </source>
</reference>
<dbReference type="Proteomes" id="UP000536262">
    <property type="component" value="Unassembled WGS sequence"/>
</dbReference>
<dbReference type="AlphaFoldDB" id="A0A7X0F3H0"/>
<feature type="domain" description="RlpA-like protein double-psi beta-barrel" evidence="7">
    <location>
        <begin position="96"/>
        <end position="185"/>
    </location>
</feature>
<proteinExistence type="inferred from homology"/>
<organism evidence="8 9">
    <name type="scientific">Aminobacter aganoensis</name>
    <dbReference type="NCBI Taxonomy" id="83264"/>
    <lineage>
        <taxon>Bacteria</taxon>
        <taxon>Pseudomonadati</taxon>
        <taxon>Pseudomonadota</taxon>
        <taxon>Alphaproteobacteria</taxon>
        <taxon>Hyphomicrobiales</taxon>
        <taxon>Phyllobacteriaceae</taxon>
        <taxon>Aminobacter</taxon>
    </lineage>
</organism>
<keyword evidence="1 6" id="KW-0732">Signal</keyword>
<gene>
    <name evidence="4" type="primary">rlpA</name>
    <name evidence="8" type="ORF">GGR00_000136</name>
</gene>
<dbReference type="HAMAP" id="MF_02071">
    <property type="entry name" value="RlpA"/>
    <property type="match status" value="1"/>
</dbReference>
<dbReference type="RefSeq" id="WP_055976574.1">
    <property type="nucleotide sequence ID" value="NZ_BAABEG010000001.1"/>
</dbReference>
<keyword evidence="3 4" id="KW-0961">Cell wall biogenesis/degradation</keyword>
<dbReference type="FunFam" id="2.40.40.10:FF:000003">
    <property type="entry name" value="Endolytic peptidoglycan transglycosylase RlpA"/>
    <property type="match status" value="1"/>
</dbReference>
<dbReference type="InterPro" id="IPR034718">
    <property type="entry name" value="RlpA"/>
</dbReference>
<dbReference type="EMBL" id="JACHOU010000001">
    <property type="protein sequence ID" value="MBB6352384.1"/>
    <property type="molecule type" value="Genomic_DNA"/>
</dbReference>
<dbReference type="Gene3D" id="2.40.40.10">
    <property type="entry name" value="RlpA-like domain"/>
    <property type="match status" value="1"/>
</dbReference>
<feature type="signal peptide" evidence="6">
    <location>
        <begin position="1"/>
        <end position="25"/>
    </location>
</feature>
<dbReference type="EC" id="4.2.2.-" evidence="4"/>
<accession>A0A7X0F3H0</accession>
<protein>
    <recommendedName>
        <fullName evidence="4">Endolytic peptidoglycan transglycosylase RlpA</fullName>
        <ecNumber evidence="4">4.2.2.-</ecNumber>
    </recommendedName>
</protein>
<evidence type="ECO:0000313" key="8">
    <source>
        <dbReference type="EMBL" id="MBB6352384.1"/>
    </source>
</evidence>
<keyword evidence="4" id="KW-0472">Membrane</keyword>
<dbReference type="PANTHER" id="PTHR34183">
    <property type="entry name" value="ENDOLYTIC PEPTIDOGLYCAN TRANSGLYCOSYLASE RLPA"/>
    <property type="match status" value="1"/>
</dbReference>
<keyword evidence="4" id="KW-1003">Cell membrane</keyword>
<dbReference type="NCBIfam" id="TIGR00413">
    <property type="entry name" value="rlpA"/>
    <property type="match status" value="1"/>
</dbReference>
<evidence type="ECO:0000256" key="5">
    <source>
        <dbReference type="RuleBase" id="RU003495"/>
    </source>
</evidence>
<dbReference type="GO" id="GO:0000270">
    <property type="term" value="P:peptidoglycan metabolic process"/>
    <property type="evidence" value="ECO:0007669"/>
    <property type="project" value="UniProtKB-UniRule"/>
</dbReference>
<dbReference type="GO" id="GO:0005886">
    <property type="term" value="C:plasma membrane"/>
    <property type="evidence" value="ECO:0007669"/>
    <property type="project" value="UniProtKB-SubCell"/>
</dbReference>
<dbReference type="InterPro" id="IPR009009">
    <property type="entry name" value="RlpA-like_DPBB"/>
</dbReference>
<evidence type="ECO:0000256" key="3">
    <source>
        <dbReference type="ARBA" id="ARBA00023316"/>
    </source>
</evidence>
<feature type="chain" id="PRO_5031649266" description="Endolytic peptidoglycan transglycosylase RlpA" evidence="6">
    <location>
        <begin position="26"/>
        <end position="432"/>
    </location>
</feature>
<sequence>MQNSTRTRLGRATAISILAATAVFIAGCASQQPKSVASKKRSKEYFAESEYGVKASPRVTTKMSGLQRGGGRDQTGKPYKVRGKWYYPKEDKDYAAVGAASWYGDAFHGRLTANGEVYDMTNLTAAHPTMPLPSYARVTNSKNGSSVIVRVNDRGPYSNGRVIDLSKRAAEMLDYAHSGTANVKVEYVGRAPLDGQDDQYLLASYRPGKGMADPINDGLPTGVMIAMNGPTPSAAVGQAAAFPGAMTDVAPSVALVASAQDNTLAAQAAQFDQPVMTAQGQGIIDVVLPDFGPIAPERPDAMMPVPQTRVAIATMGYASERVGGAARAFDALEGKTMSSSDIIDSWKRLNPGPRAEQDLESYVAAGTFENGDEARRVAKALSAYGRTSVEQSDFEGKTWYSVDLYPNGKTSLDAALKAAWSHGAPDAFAVHD</sequence>
<evidence type="ECO:0000256" key="2">
    <source>
        <dbReference type="ARBA" id="ARBA00023239"/>
    </source>
</evidence>
<keyword evidence="4" id="KW-0564">Palmitate</keyword>
<dbReference type="PROSITE" id="PS51257">
    <property type="entry name" value="PROKAR_LIPOPROTEIN"/>
    <property type="match status" value="1"/>
</dbReference>
<evidence type="ECO:0000259" key="7">
    <source>
        <dbReference type="Pfam" id="PF03330"/>
    </source>
</evidence>
<evidence type="ECO:0000313" key="9">
    <source>
        <dbReference type="Proteomes" id="UP000536262"/>
    </source>
</evidence>